<feature type="domain" description="Bacterial sugar transferase" evidence="8">
    <location>
        <begin position="303"/>
        <end position="490"/>
    </location>
</feature>
<evidence type="ECO:0000256" key="5">
    <source>
        <dbReference type="ARBA" id="ARBA00022989"/>
    </source>
</evidence>
<evidence type="ECO:0000313" key="9">
    <source>
        <dbReference type="EMBL" id="MCV7173817.1"/>
    </source>
</evidence>
<reference evidence="9" key="1">
    <citation type="submission" date="2020-07" db="EMBL/GenBank/DDBJ databases">
        <authorList>
            <person name="Pettersson B.M.F."/>
            <person name="Behra P.R.K."/>
            <person name="Ramesh M."/>
            <person name="Das S."/>
            <person name="Dasgupta S."/>
            <person name="Kirsebom L.A."/>
        </authorList>
    </citation>
    <scope>NUCLEOTIDE SEQUENCE</scope>
    <source>
        <strain evidence="9">DSM 44615</strain>
    </source>
</reference>
<reference evidence="9" key="2">
    <citation type="journal article" date="2022" name="BMC Genomics">
        <title>Comparative genome analysis of mycobacteria focusing on tRNA and non-coding RNA.</title>
        <authorList>
            <person name="Behra P.R.K."/>
            <person name="Pettersson B.M.F."/>
            <person name="Ramesh M."/>
            <person name="Das S."/>
            <person name="Dasgupta S."/>
            <person name="Kirsebom L.A."/>
        </authorList>
    </citation>
    <scope>NUCLEOTIDE SEQUENCE</scope>
    <source>
        <strain evidence="9">DSM 44615</strain>
    </source>
</reference>
<keyword evidence="6 7" id="KW-0472">Membrane</keyword>
<dbReference type="GO" id="GO:0016020">
    <property type="term" value="C:membrane"/>
    <property type="evidence" value="ECO:0007669"/>
    <property type="project" value="UniProtKB-SubCell"/>
</dbReference>
<dbReference type="PANTHER" id="PTHR30576">
    <property type="entry name" value="COLANIC BIOSYNTHESIS UDP-GLUCOSE LIPID CARRIER TRANSFERASE"/>
    <property type="match status" value="1"/>
</dbReference>
<feature type="transmembrane region" description="Helical" evidence="7">
    <location>
        <begin position="33"/>
        <end position="52"/>
    </location>
</feature>
<evidence type="ECO:0000256" key="7">
    <source>
        <dbReference type="SAM" id="Phobius"/>
    </source>
</evidence>
<keyword evidence="3 9" id="KW-0808">Transferase</keyword>
<dbReference type="Pfam" id="PF02397">
    <property type="entry name" value="Bac_transf"/>
    <property type="match status" value="1"/>
</dbReference>
<proteinExistence type="inferred from homology"/>
<keyword evidence="4 7" id="KW-0812">Transmembrane</keyword>
<keyword evidence="5 7" id="KW-1133">Transmembrane helix</keyword>
<feature type="transmembrane region" description="Helical" evidence="7">
    <location>
        <begin position="106"/>
        <end position="126"/>
    </location>
</feature>
<comment type="caution">
    <text evidence="9">The sequence shown here is derived from an EMBL/GenBank/DDBJ whole genome shotgun (WGS) entry which is preliminary data.</text>
</comment>
<evidence type="ECO:0000256" key="1">
    <source>
        <dbReference type="ARBA" id="ARBA00004141"/>
    </source>
</evidence>
<dbReference type="InterPro" id="IPR017475">
    <property type="entry name" value="EPS_sugar_tfrase"/>
</dbReference>
<dbReference type="AlphaFoldDB" id="A0A9X2YX10"/>
<gene>
    <name evidence="9" type="ORF">H7I41_28225</name>
</gene>
<dbReference type="RefSeq" id="WP_264015986.1">
    <property type="nucleotide sequence ID" value="NZ_JACKSJ010000254.1"/>
</dbReference>
<dbReference type="EMBL" id="JACKSJ010000254">
    <property type="protein sequence ID" value="MCV7173817.1"/>
    <property type="molecule type" value="Genomic_DNA"/>
</dbReference>
<dbReference type="Proteomes" id="UP001140293">
    <property type="component" value="Unassembled WGS sequence"/>
</dbReference>
<dbReference type="PANTHER" id="PTHR30576:SF10">
    <property type="entry name" value="SLL5057 PROTEIN"/>
    <property type="match status" value="1"/>
</dbReference>
<feature type="transmembrane region" description="Helical" evidence="7">
    <location>
        <begin position="132"/>
        <end position="151"/>
    </location>
</feature>
<name>A0A9X2YX10_9MYCO</name>
<dbReference type="NCBIfam" id="TIGR03025">
    <property type="entry name" value="EPS_sugtrans"/>
    <property type="match status" value="1"/>
</dbReference>
<comment type="similarity">
    <text evidence="2">Belongs to the bacterial sugar transferase family.</text>
</comment>
<evidence type="ECO:0000259" key="8">
    <source>
        <dbReference type="Pfam" id="PF02397"/>
    </source>
</evidence>
<evidence type="ECO:0000256" key="2">
    <source>
        <dbReference type="ARBA" id="ARBA00006464"/>
    </source>
</evidence>
<dbReference type="GO" id="GO:0016780">
    <property type="term" value="F:phosphotransferase activity, for other substituted phosphate groups"/>
    <property type="evidence" value="ECO:0007669"/>
    <property type="project" value="TreeGrafter"/>
</dbReference>
<comment type="subcellular location">
    <subcellularLocation>
        <location evidence="1">Membrane</location>
        <topology evidence="1">Multi-pass membrane protein</topology>
    </subcellularLocation>
</comment>
<evidence type="ECO:0000256" key="3">
    <source>
        <dbReference type="ARBA" id="ARBA00022679"/>
    </source>
</evidence>
<evidence type="ECO:0000256" key="4">
    <source>
        <dbReference type="ARBA" id="ARBA00022692"/>
    </source>
</evidence>
<sequence>MSFQTTTSDSVAPTTTAAAWPGLRQWQVHYARWLMSSDAVIVIGVVALAQVLRFGDLTATSLVGLGSIDYILVSASIAALWIAALTVHRTRSTQILGSGIEEYRRVWMATLSVFGVIAVASILLRIEIARGYLAIAFPLGLLALTMSRWLSRRFVVRHRRRGAFMHTVLAVGRPESVRALAKSLARAPGDGYRLVAVCVPGLMARQSLDLSPSGPVPAYPYDSDIATAVAMSGADTVMLTSGHLDADEIRDLSWQLEKLDVDLVVSPGMADVASPRLTVRLVGGQPLLHVDKPRYDGAKRFQKRAFDVGFALMVLLLTSPVLLAAALAVKAGSRGPVLYRSERIGIDGKPFQMIKFRSMVVDADRRLADIAHLNEGGAMLFKIRRDPRVTSVGRFLRRYSLDELPQFINVLTGEMSVVGPRPPLRTEVEAYDDHVRRRLLVRPGITGLWQVSGRSDLSWEDSVRLDLSYVENWSMLGDLAIAMKTANAIFRATGAY</sequence>
<evidence type="ECO:0000256" key="6">
    <source>
        <dbReference type="ARBA" id="ARBA00023136"/>
    </source>
</evidence>
<feature type="transmembrane region" description="Helical" evidence="7">
    <location>
        <begin position="64"/>
        <end position="85"/>
    </location>
</feature>
<organism evidence="9 10">
    <name type="scientific">[Mycobacterium] manitobense</name>
    <dbReference type="NCBI Taxonomy" id="190147"/>
    <lineage>
        <taxon>Bacteria</taxon>
        <taxon>Bacillati</taxon>
        <taxon>Actinomycetota</taxon>
        <taxon>Actinomycetes</taxon>
        <taxon>Mycobacteriales</taxon>
        <taxon>Mycobacteriaceae</taxon>
        <taxon>Mycolicibacterium</taxon>
    </lineage>
</organism>
<keyword evidence="10" id="KW-1185">Reference proteome</keyword>
<feature type="transmembrane region" description="Helical" evidence="7">
    <location>
        <begin position="308"/>
        <end position="329"/>
    </location>
</feature>
<evidence type="ECO:0000313" key="10">
    <source>
        <dbReference type="Proteomes" id="UP001140293"/>
    </source>
</evidence>
<dbReference type="Pfam" id="PF13727">
    <property type="entry name" value="CoA_binding_3"/>
    <property type="match status" value="1"/>
</dbReference>
<accession>A0A9X2YX10</accession>
<protein>
    <submittedName>
        <fullName evidence="9">Sugar transferase</fullName>
    </submittedName>
</protein>
<dbReference type="InterPro" id="IPR003362">
    <property type="entry name" value="Bact_transf"/>
</dbReference>